<sequence>MVGSEPIGKWRCRSVEIVTVEEVEDVNIYVCIGIKDEASGLLDSPCLTTYQTSSDELSTPSTPAGSANNSSYRTEVDVWKIQEGNGGATRGVVAAENLSVIVYSGREIREAELGRSSEHVLVDILRCEGFLGESGGGGGLRRRRRALEVRH</sequence>
<reference evidence="2 3" key="1">
    <citation type="submission" date="2024-01" db="EMBL/GenBank/DDBJ databases">
        <title>Genome assemblies of Stephania.</title>
        <authorList>
            <person name="Yang L."/>
        </authorList>
    </citation>
    <scope>NUCLEOTIDE SEQUENCE [LARGE SCALE GENOMIC DNA]</scope>
    <source>
        <strain evidence="2">YNDBR</strain>
        <tissue evidence="2">Leaf</tissue>
    </source>
</reference>
<feature type="region of interest" description="Disordered" evidence="1">
    <location>
        <begin position="51"/>
        <end position="70"/>
    </location>
</feature>
<evidence type="ECO:0000313" key="3">
    <source>
        <dbReference type="Proteomes" id="UP001420932"/>
    </source>
</evidence>
<evidence type="ECO:0000256" key="1">
    <source>
        <dbReference type="SAM" id="MobiDB-lite"/>
    </source>
</evidence>
<dbReference type="Proteomes" id="UP001420932">
    <property type="component" value="Unassembled WGS sequence"/>
</dbReference>
<protein>
    <submittedName>
        <fullName evidence="2">Uncharacterized protein</fullName>
    </submittedName>
</protein>
<organism evidence="2 3">
    <name type="scientific">Stephania yunnanensis</name>
    <dbReference type="NCBI Taxonomy" id="152371"/>
    <lineage>
        <taxon>Eukaryota</taxon>
        <taxon>Viridiplantae</taxon>
        <taxon>Streptophyta</taxon>
        <taxon>Embryophyta</taxon>
        <taxon>Tracheophyta</taxon>
        <taxon>Spermatophyta</taxon>
        <taxon>Magnoliopsida</taxon>
        <taxon>Ranunculales</taxon>
        <taxon>Menispermaceae</taxon>
        <taxon>Menispermoideae</taxon>
        <taxon>Cissampelideae</taxon>
        <taxon>Stephania</taxon>
    </lineage>
</organism>
<evidence type="ECO:0000313" key="2">
    <source>
        <dbReference type="EMBL" id="KAK9120854.1"/>
    </source>
</evidence>
<comment type="caution">
    <text evidence="2">The sequence shown here is derived from an EMBL/GenBank/DDBJ whole genome shotgun (WGS) entry which is preliminary data.</text>
</comment>
<gene>
    <name evidence="2" type="ORF">Syun_018471</name>
</gene>
<accession>A0AAP0ISC5</accession>
<dbReference type="EMBL" id="JBBNAF010000008">
    <property type="protein sequence ID" value="KAK9120854.1"/>
    <property type="molecule type" value="Genomic_DNA"/>
</dbReference>
<proteinExistence type="predicted"/>
<dbReference type="AlphaFoldDB" id="A0AAP0ISC5"/>
<name>A0AAP0ISC5_9MAGN</name>
<keyword evidence="3" id="KW-1185">Reference proteome</keyword>